<reference evidence="1" key="1">
    <citation type="journal article" date="2020" name="Stud. Mycol.">
        <title>101 Dothideomycetes genomes: a test case for predicting lifestyles and emergence of pathogens.</title>
        <authorList>
            <person name="Haridas S."/>
            <person name="Albert R."/>
            <person name="Binder M."/>
            <person name="Bloem J."/>
            <person name="Labutti K."/>
            <person name="Salamov A."/>
            <person name="Andreopoulos B."/>
            <person name="Baker S."/>
            <person name="Barry K."/>
            <person name="Bills G."/>
            <person name="Bluhm B."/>
            <person name="Cannon C."/>
            <person name="Castanera R."/>
            <person name="Culley D."/>
            <person name="Daum C."/>
            <person name="Ezra D."/>
            <person name="Gonzalez J."/>
            <person name="Henrissat B."/>
            <person name="Kuo A."/>
            <person name="Liang C."/>
            <person name="Lipzen A."/>
            <person name="Lutzoni F."/>
            <person name="Magnuson J."/>
            <person name="Mondo S."/>
            <person name="Nolan M."/>
            <person name="Ohm R."/>
            <person name="Pangilinan J."/>
            <person name="Park H.-J."/>
            <person name="Ramirez L."/>
            <person name="Alfaro M."/>
            <person name="Sun H."/>
            <person name="Tritt A."/>
            <person name="Yoshinaga Y."/>
            <person name="Zwiers L.-H."/>
            <person name="Turgeon B."/>
            <person name="Goodwin S."/>
            <person name="Spatafora J."/>
            <person name="Crous P."/>
            <person name="Grigoriev I."/>
        </authorList>
    </citation>
    <scope>NUCLEOTIDE SEQUENCE</scope>
    <source>
        <strain evidence="1">CBS 525.71</strain>
    </source>
</reference>
<dbReference type="EMBL" id="MU006741">
    <property type="protein sequence ID" value="KAF2622874.1"/>
    <property type="molecule type" value="Genomic_DNA"/>
</dbReference>
<accession>A0ACB6RP03</accession>
<evidence type="ECO:0000313" key="1">
    <source>
        <dbReference type="EMBL" id="KAF2622874.1"/>
    </source>
</evidence>
<comment type="caution">
    <text evidence="1">The sequence shown here is derived from an EMBL/GenBank/DDBJ whole genome shotgun (WGS) entry which is preliminary data.</text>
</comment>
<protein>
    <submittedName>
        <fullName evidence="1">Uncharacterized protein</fullName>
    </submittedName>
</protein>
<organism evidence="1 2">
    <name type="scientific">Macroventuria anomochaeta</name>
    <dbReference type="NCBI Taxonomy" id="301207"/>
    <lineage>
        <taxon>Eukaryota</taxon>
        <taxon>Fungi</taxon>
        <taxon>Dikarya</taxon>
        <taxon>Ascomycota</taxon>
        <taxon>Pezizomycotina</taxon>
        <taxon>Dothideomycetes</taxon>
        <taxon>Pleosporomycetidae</taxon>
        <taxon>Pleosporales</taxon>
        <taxon>Pleosporineae</taxon>
        <taxon>Didymellaceae</taxon>
        <taxon>Macroventuria</taxon>
    </lineage>
</organism>
<proteinExistence type="predicted"/>
<name>A0ACB6RP03_9PLEO</name>
<sequence length="66" mass="7070">MLPSLAAAFTACANLLVSDIIRVISLLPFLSRNLDEKLAILHKGPHYNSTISTGYNAVNQALDDGT</sequence>
<evidence type="ECO:0000313" key="2">
    <source>
        <dbReference type="Proteomes" id="UP000799754"/>
    </source>
</evidence>
<dbReference type="Proteomes" id="UP000799754">
    <property type="component" value="Unassembled WGS sequence"/>
</dbReference>
<keyword evidence="2" id="KW-1185">Reference proteome</keyword>
<gene>
    <name evidence="1" type="ORF">BU25DRAFT_414856</name>
</gene>